<evidence type="ECO:0000313" key="4">
    <source>
        <dbReference type="EMBL" id="TQE42818.1"/>
    </source>
</evidence>
<evidence type="ECO:0000256" key="3">
    <source>
        <dbReference type="SAM" id="SignalP"/>
    </source>
</evidence>
<reference evidence="4 5" key="1">
    <citation type="submission" date="2019-06" db="EMBL/GenBank/DDBJ databases">
        <title>Draft genome of C. phoceense Strain 272.</title>
        <authorList>
            <person name="Pacheco L.G.C."/>
            <person name="Barberis C.M."/>
            <person name="Almuzara M.N."/>
            <person name="Traglia G.M."/>
            <person name="Santos C.S."/>
            <person name="Rocha D.J.P.G."/>
            <person name="Aguiar E.R.G.R."/>
            <person name="Vay C.A."/>
        </authorList>
    </citation>
    <scope>NUCLEOTIDE SEQUENCE [LARGE SCALE GENOMIC DNA]</scope>
    <source>
        <strain evidence="4 5">272</strain>
    </source>
</reference>
<dbReference type="EMBL" id="VHIR01000017">
    <property type="protein sequence ID" value="TQE42818.1"/>
    <property type="molecule type" value="Genomic_DNA"/>
</dbReference>
<keyword evidence="5" id="KW-1185">Reference proteome</keyword>
<keyword evidence="2" id="KW-0812">Transmembrane</keyword>
<keyword evidence="3" id="KW-0732">Signal</keyword>
<dbReference type="STRING" id="1686286.GCA_900092335_01384"/>
<feature type="signal peptide" evidence="3">
    <location>
        <begin position="1"/>
        <end position="23"/>
    </location>
</feature>
<dbReference type="AlphaFoldDB" id="A0A540R523"/>
<evidence type="ECO:0000313" key="5">
    <source>
        <dbReference type="Proteomes" id="UP000318080"/>
    </source>
</evidence>
<dbReference type="Proteomes" id="UP000318080">
    <property type="component" value="Unassembled WGS sequence"/>
</dbReference>
<accession>A0A540R523</accession>
<evidence type="ECO:0000256" key="2">
    <source>
        <dbReference type="SAM" id="Phobius"/>
    </source>
</evidence>
<sequence length="88" mass="9100">MRLKKLIAVPVAAALLATPVANAAQPNTSSNAGIEVPQSSKGKDASSQNVPFDVAIGFAVALGFVAIADIFFNAINTPQYHTLFRASS</sequence>
<gene>
    <name evidence="4" type="ORF">EJK80_10525</name>
</gene>
<protein>
    <submittedName>
        <fullName evidence="4">Uncharacterized protein</fullName>
    </submittedName>
</protein>
<organism evidence="4 5">
    <name type="scientific">Corynebacterium phoceense</name>
    <dbReference type="NCBI Taxonomy" id="1686286"/>
    <lineage>
        <taxon>Bacteria</taxon>
        <taxon>Bacillati</taxon>
        <taxon>Actinomycetota</taxon>
        <taxon>Actinomycetes</taxon>
        <taxon>Mycobacteriales</taxon>
        <taxon>Corynebacteriaceae</taxon>
        <taxon>Corynebacterium</taxon>
    </lineage>
</organism>
<comment type="caution">
    <text evidence="4">The sequence shown here is derived from an EMBL/GenBank/DDBJ whole genome shotgun (WGS) entry which is preliminary data.</text>
</comment>
<name>A0A540R523_9CORY</name>
<proteinExistence type="predicted"/>
<feature type="compositionally biased region" description="Polar residues" evidence="1">
    <location>
        <begin position="25"/>
        <end position="48"/>
    </location>
</feature>
<keyword evidence="2" id="KW-0472">Membrane</keyword>
<evidence type="ECO:0000256" key="1">
    <source>
        <dbReference type="SAM" id="MobiDB-lite"/>
    </source>
</evidence>
<keyword evidence="2" id="KW-1133">Transmembrane helix</keyword>
<feature type="transmembrane region" description="Helical" evidence="2">
    <location>
        <begin position="54"/>
        <end position="75"/>
    </location>
</feature>
<feature type="chain" id="PRO_5022033436" evidence="3">
    <location>
        <begin position="24"/>
        <end position="88"/>
    </location>
</feature>
<dbReference type="RefSeq" id="WP_066491300.1">
    <property type="nucleotide sequence ID" value="NZ_JADPQA010000002.1"/>
</dbReference>
<feature type="region of interest" description="Disordered" evidence="1">
    <location>
        <begin position="24"/>
        <end position="48"/>
    </location>
</feature>
<dbReference type="GeneID" id="79852616"/>